<dbReference type="PANTHER" id="PTHR44520">
    <property type="entry name" value="RESPONSE REGULATOR RCP1-RELATED"/>
    <property type="match status" value="1"/>
</dbReference>
<gene>
    <name evidence="3" type="ORF">IEE83_19140</name>
</gene>
<evidence type="ECO:0000313" key="3">
    <source>
        <dbReference type="EMBL" id="MBE9464005.1"/>
    </source>
</evidence>
<evidence type="ECO:0000256" key="1">
    <source>
        <dbReference type="PROSITE-ProRule" id="PRU00169"/>
    </source>
</evidence>
<proteinExistence type="predicted"/>
<keyword evidence="4" id="KW-1185">Reference proteome</keyword>
<sequence>MSRDLYIVDDNADHQFLMYKLLKDTAASYPIKFFDTGQALFRHVKMLAQNGQAESLPSLIISDLNMPGMNGLGLIKQFRQLSGANEIPMQYIPIVIMSSDITLTQINQCYNAGANAVIIKPFDFNEMKNTIHSICKFWINDHINGGV</sequence>
<dbReference type="InterPro" id="IPR011006">
    <property type="entry name" value="CheY-like_superfamily"/>
</dbReference>
<dbReference type="EMBL" id="JACYGY010000001">
    <property type="protein sequence ID" value="MBE9464005.1"/>
    <property type="molecule type" value="Genomic_DNA"/>
</dbReference>
<dbReference type="PROSITE" id="PS50110">
    <property type="entry name" value="RESPONSE_REGULATORY"/>
    <property type="match status" value="1"/>
</dbReference>
<dbReference type="Proteomes" id="UP000634134">
    <property type="component" value="Unassembled WGS sequence"/>
</dbReference>
<reference evidence="4" key="1">
    <citation type="submission" date="2023-07" db="EMBL/GenBank/DDBJ databases">
        <title>Dyadobacter sp. nov 'subterranea' isolated from contaminted grondwater.</title>
        <authorList>
            <person name="Szabo I."/>
            <person name="Al-Omari J."/>
            <person name="Szerdahelyi S.G."/>
            <person name="Rado J."/>
        </authorList>
    </citation>
    <scope>NUCLEOTIDE SEQUENCE [LARGE SCALE GENOMIC DNA]</scope>
    <source>
        <strain evidence="4">UP-52</strain>
    </source>
</reference>
<organism evidence="3 4">
    <name type="scientific">Dyadobacter subterraneus</name>
    <dbReference type="NCBI Taxonomy" id="2773304"/>
    <lineage>
        <taxon>Bacteria</taxon>
        <taxon>Pseudomonadati</taxon>
        <taxon>Bacteroidota</taxon>
        <taxon>Cytophagia</taxon>
        <taxon>Cytophagales</taxon>
        <taxon>Spirosomataceae</taxon>
        <taxon>Dyadobacter</taxon>
    </lineage>
</organism>
<dbReference type="InterPro" id="IPR001789">
    <property type="entry name" value="Sig_transdc_resp-reg_receiver"/>
</dbReference>
<keyword evidence="1" id="KW-0597">Phosphoprotein</keyword>
<dbReference type="RefSeq" id="WP_194122090.1">
    <property type="nucleotide sequence ID" value="NZ_JACYGY010000001.1"/>
</dbReference>
<feature type="domain" description="Response regulatory" evidence="2">
    <location>
        <begin position="4"/>
        <end position="135"/>
    </location>
</feature>
<dbReference type="SMART" id="SM00448">
    <property type="entry name" value="REC"/>
    <property type="match status" value="1"/>
</dbReference>
<accession>A0ABR9WF02</accession>
<protein>
    <submittedName>
        <fullName evidence="3">Response regulator</fullName>
    </submittedName>
</protein>
<dbReference type="Gene3D" id="3.40.50.2300">
    <property type="match status" value="1"/>
</dbReference>
<name>A0ABR9WF02_9BACT</name>
<dbReference type="SUPFAM" id="SSF52172">
    <property type="entry name" value="CheY-like"/>
    <property type="match status" value="1"/>
</dbReference>
<evidence type="ECO:0000259" key="2">
    <source>
        <dbReference type="PROSITE" id="PS50110"/>
    </source>
</evidence>
<feature type="modified residue" description="4-aspartylphosphate" evidence="1">
    <location>
        <position position="63"/>
    </location>
</feature>
<evidence type="ECO:0000313" key="4">
    <source>
        <dbReference type="Proteomes" id="UP000634134"/>
    </source>
</evidence>
<dbReference type="Pfam" id="PF00072">
    <property type="entry name" value="Response_reg"/>
    <property type="match status" value="1"/>
</dbReference>
<dbReference type="InterPro" id="IPR052893">
    <property type="entry name" value="TCS_response_regulator"/>
</dbReference>
<comment type="caution">
    <text evidence="3">The sequence shown here is derived from an EMBL/GenBank/DDBJ whole genome shotgun (WGS) entry which is preliminary data.</text>
</comment>